<reference evidence="1 2" key="1">
    <citation type="journal article" date="2019" name="Sci. Rep.">
        <title>Orb-weaving spider Araneus ventricosus genome elucidates the spidroin gene catalogue.</title>
        <authorList>
            <person name="Kono N."/>
            <person name="Nakamura H."/>
            <person name="Ohtoshi R."/>
            <person name="Moran D.A.P."/>
            <person name="Shinohara A."/>
            <person name="Yoshida Y."/>
            <person name="Fujiwara M."/>
            <person name="Mori M."/>
            <person name="Tomita M."/>
            <person name="Arakawa K."/>
        </authorList>
    </citation>
    <scope>NUCLEOTIDE SEQUENCE [LARGE SCALE GENOMIC DNA]</scope>
</reference>
<evidence type="ECO:0000313" key="2">
    <source>
        <dbReference type="Proteomes" id="UP000499080"/>
    </source>
</evidence>
<accession>A0A4Y2H4L0</accession>
<gene>
    <name evidence="1" type="ORF">AVEN_204719_1</name>
</gene>
<name>A0A4Y2H4L0_ARAVE</name>
<dbReference type="AlphaFoldDB" id="A0A4Y2H4L0"/>
<proteinExistence type="predicted"/>
<protein>
    <submittedName>
        <fullName evidence="1">Uncharacterized protein</fullName>
    </submittedName>
</protein>
<sequence length="153" mass="17330">MTSQPFGSISLNHSFNLLSHSFNVTQPFFQSSQPFVQYSPYISFQSFSRLPIRSIFSTILSSITTQQFVPKSFSNRCFVRKSSQLRSNILSPLVLNLLSPSFNILSPLFNILSLRSVFLSRRSNHCSALRSVFSKAVLSSLLNLGFKYFSAIR</sequence>
<keyword evidence="2" id="KW-1185">Reference proteome</keyword>
<dbReference type="EMBL" id="BGPR01001695">
    <property type="protein sequence ID" value="GBM59698.1"/>
    <property type="molecule type" value="Genomic_DNA"/>
</dbReference>
<dbReference type="Proteomes" id="UP000499080">
    <property type="component" value="Unassembled WGS sequence"/>
</dbReference>
<comment type="caution">
    <text evidence="1">The sequence shown here is derived from an EMBL/GenBank/DDBJ whole genome shotgun (WGS) entry which is preliminary data.</text>
</comment>
<evidence type="ECO:0000313" key="1">
    <source>
        <dbReference type="EMBL" id="GBM59698.1"/>
    </source>
</evidence>
<organism evidence="1 2">
    <name type="scientific">Araneus ventricosus</name>
    <name type="common">Orbweaver spider</name>
    <name type="synonym">Epeira ventricosa</name>
    <dbReference type="NCBI Taxonomy" id="182803"/>
    <lineage>
        <taxon>Eukaryota</taxon>
        <taxon>Metazoa</taxon>
        <taxon>Ecdysozoa</taxon>
        <taxon>Arthropoda</taxon>
        <taxon>Chelicerata</taxon>
        <taxon>Arachnida</taxon>
        <taxon>Araneae</taxon>
        <taxon>Araneomorphae</taxon>
        <taxon>Entelegynae</taxon>
        <taxon>Araneoidea</taxon>
        <taxon>Araneidae</taxon>
        <taxon>Araneus</taxon>
    </lineage>
</organism>